<gene>
    <name evidence="3" type="ORF">G6034_17620</name>
</gene>
<dbReference type="AlphaFoldDB" id="A0A7Y7IKA3"/>
<dbReference type="Gene3D" id="3.40.50.720">
    <property type="entry name" value="NAD(P)-binding Rossmann-like Domain"/>
    <property type="match status" value="1"/>
</dbReference>
<dbReference type="Pfam" id="PF16884">
    <property type="entry name" value="ADH_N_2"/>
    <property type="match status" value="1"/>
</dbReference>
<accession>A0A7Y7IKA3</accession>
<dbReference type="SMART" id="SM00829">
    <property type="entry name" value="PKS_ER"/>
    <property type="match status" value="1"/>
</dbReference>
<dbReference type="SUPFAM" id="SSF51735">
    <property type="entry name" value="NAD(P)-binding Rossmann-fold domains"/>
    <property type="match status" value="1"/>
</dbReference>
<evidence type="ECO:0000313" key="4">
    <source>
        <dbReference type="Proteomes" id="UP000543556"/>
    </source>
</evidence>
<dbReference type="InterPro" id="IPR013149">
    <property type="entry name" value="ADH-like_C"/>
</dbReference>
<dbReference type="RefSeq" id="WP_176636403.1">
    <property type="nucleotide sequence ID" value="NZ_JAAMFM010000037.1"/>
</dbReference>
<dbReference type="Proteomes" id="UP000543556">
    <property type="component" value="Unassembled WGS sequence"/>
</dbReference>
<evidence type="ECO:0000256" key="1">
    <source>
        <dbReference type="ARBA" id="ARBA00023002"/>
    </source>
</evidence>
<keyword evidence="1" id="KW-0560">Oxidoreductase</keyword>
<dbReference type="InterPro" id="IPR011032">
    <property type="entry name" value="GroES-like_sf"/>
</dbReference>
<dbReference type="InterPro" id="IPR020843">
    <property type="entry name" value="ER"/>
</dbReference>
<dbReference type="GO" id="GO:0016628">
    <property type="term" value="F:oxidoreductase activity, acting on the CH-CH group of donors, NAD or NADP as acceptor"/>
    <property type="evidence" value="ECO:0007669"/>
    <property type="project" value="InterPro"/>
</dbReference>
<sequence length="337" mass="34751">MSALTSREIQLASRPHGWPVPENFRLVEKPVPELGDGQVLVRNLAMSVDPYMRGRMNDARSYSAPFALDAALDGGAVGEVVASRSDGRKEGDVVVHGLGWRDYAVLPATATRKVDPSLAPPTAFLGALGMTGLTAYAGLTRVAAFTPGDAVFVSGAAGAVGSLVGQIAKALGAGRVVGSAGSPEKVAHLLGLGFDAAFNYHDGPAKQLLRGVLGEGSGIDVYFDNVGGEQLEAAIAVMNPFGRIALCGAISAYNSTEAPTAPRNLATAIGKQLTLRGFLVGSHQDLAGEFAAKMAGWLAAGTVRFDETVVAGLENAPHAFLELMRGANTGKMVVTLP</sequence>
<reference evidence="3 4" key="1">
    <citation type="submission" date="2020-02" db="EMBL/GenBank/DDBJ databases">
        <title>Genome sequence of strain AETb3-4.</title>
        <authorList>
            <person name="Gao J."/>
            <person name="Zhang X."/>
        </authorList>
    </citation>
    <scope>NUCLEOTIDE SEQUENCE [LARGE SCALE GENOMIC DNA]</scope>
    <source>
        <strain evidence="3 4">AETb3-4</strain>
    </source>
</reference>
<organism evidence="3 4">
    <name type="scientific">Arthrobacter wenxiniae</name>
    <dbReference type="NCBI Taxonomy" id="2713570"/>
    <lineage>
        <taxon>Bacteria</taxon>
        <taxon>Bacillati</taxon>
        <taxon>Actinomycetota</taxon>
        <taxon>Actinomycetes</taxon>
        <taxon>Micrococcales</taxon>
        <taxon>Micrococcaceae</taxon>
        <taxon>Arthrobacter</taxon>
    </lineage>
</organism>
<dbReference type="EMBL" id="JAAMFM010000037">
    <property type="protein sequence ID" value="NVM96690.1"/>
    <property type="molecule type" value="Genomic_DNA"/>
</dbReference>
<feature type="domain" description="Enoyl reductase (ER)" evidence="2">
    <location>
        <begin position="19"/>
        <end position="334"/>
    </location>
</feature>
<proteinExistence type="predicted"/>
<evidence type="ECO:0000313" key="3">
    <source>
        <dbReference type="EMBL" id="NVM96690.1"/>
    </source>
</evidence>
<keyword evidence="4" id="KW-1185">Reference proteome</keyword>
<dbReference type="PANTHER" id="PTHR43205">
    <property type="entry name" value="PROSTAGLANDIN REDUCTASE"/>
    <property type="match status" value="1"/>
</dbReference>
<comment type="caution">
    <text evidence="3">The sequence shown here is derived from an EMBL/GenBank/DDBJ whole genome shotgun (WGS) entry which is preliminary data.</text>
</comment>
<dbReference type="InterPro" id="IPR041694">
    <property type="entry name" value="ADH_N_2"/>
</dbReference>
<dbReference type="InterPro" id="IPR045010">
    <property type="entry name" value="MDR_fam"/>
</dbReference>
<dbReference type="SUPFAM" id="SSF50129">
    <property type="entry name" value="GroES-like"/>
    <property type="match status" value="1"/>
</dbReference>
<name>A0A7Y7IKA3_9MICC</name>
<evidence type="ECO:0000259" key="2">
    <source>
        <dbReference type="SMART" id="SM00829"/>
    </source>
</evidence>
<dbReference type="Pfam" id="PF00107">
    <property type="entry name" value="ADH_zinc_N"/>
    <property type="match status" value="1"/>
</dbReference>
<dbReference type="Gene3D" id="3.90.180.10">
    <property type="entry name" value="Medium-chain alcohol dehydrogenases, catalytic domain"/>
    <property type="match status" value="1"/>
</dbReference>
<dbReference type="InterPro" id="IPR036291">
    <property type="entry name" value="NAD(P)-bd_dom_sf"/>
</dbReference>
<protein>
    <submittedName>
        <fullName evidence="3">NADP-dependent oxidoreductase</fullName>
    </submittedName>
</protein>
<dbReference type="PANTHER" id="PTHR43205:SF7">
    <property type="entry name" value="PROSTAGLANDIN REDUCTASE 1"/>
    <property type="match status" value="1"/>
</dbReference>
<dbReference type="FunFam" id="3.40.50.720:FF:000121">
    <property type="entry name" value="Prostaglandin reductase 2"/>
    <property type="match status" value="1"/>
</dbReference>
<dbReference type="CDD" id="cd05288">
    <property type="entry name" value="PGDH"/>
    <property type="match status" value="1"/>
</dbReference>